<gene>
    <name evidence="1" type="ORF">SAMN05216561_11232</name>
</gene>
<name>A0A1I3KG31_9ACTN</name>
<proteinExistence type="predicted"/>
<protein>
    <submittedName>
        <fullName evidence="1">Sulfotransferase family protein</fullName>
    </submittedName>
</protein>
<dbReference type="RefSeq" id="WP_091114729.1">
    <property type="nucleotide sequence ID" value="NZ_BKAF01000014.1"/>
</dbReference>
<evidence type="ECO:0000313" key="1">
    <source>
        <dbReference type="EMBL" id="SFI71469.1"/>
    </source>
</evidence>
<dbReference type="SUPFAM" id="SSF52540">
    <property type="entry name" value="P-loop containing nucleoside triphosphate hydrolases"/>
    <property type="match status" value="1"/>
</dbReference>
<dbReference type="GO" id="GO:0016740">
    <property type="term" value="F:transferase activity"/>
    <property type="evidence" value="ECO:0007669"/>
    <property type="project" value="UniProtKB-KW"/>
</dbReference>
<evidence type="ECO:0000313" key="2">
    <source>
        <dbReference type="Proteomes" id="UP000198649"/>
    </source>
</evidence>
<dbReference type="OrthoDB" id="981508at2"/>
<dbReference type="EMBL" id="FOQG01000012">
    <property type="protein sequence ID" value="SFI71469.1"/>
    <property type="molecule type" value="Genomic_DNA"/>
</dbReference>
<organism evidence="1 2">
    <name type="scientific">Nocardioides psychrotolerans</name>
    <dbReference type="NCBI Taxonomy" id="1005945"/>
    <lineage>
        <taxon>Bacteria</taxon>
        <taxon>Bacillati</taxon>
        <taxon>Actinomycetota</taxon>
        <taxon>Actinomycetes</taxon>
        <taxon>Propionibacteriales</taxon>
        <taxon>Nocardioidaceae</taxon>
        <taxon>Nocardioides</taxon>
    </lineage>
</organism>
<reference evidence="1 2" key="1">
    <citation type="submission" date="2016-10" db="EMBL/GenBank/DDBJ databases">
        <authorList>
            <person name="de Groot N.N."/>
        </authorList>
    </citation>
    <scope>NUCLEOTIDE SEQUENCE [LARGE SCALE GENOMIC DNA]</scope>
    <source>
        <strain evidence="1 2">CGMCC 1.11156</strain>
    </source>
</reference>
<keyword evidence="2" id="KW-1185">Reference proteome</keyword>
<dbReference type="Proteomes" id="UP000198649">
    <property type="component" value="Unassembled WGS sequence"/>
</dbReference>
<keyword evidence="1" id="KW-0808">Transferase</keyword>
<accession>A0A1I3KG31</accession>
<dbReference type="STRING" id="1005945.SAMN05216561_11232"/>
<sequence length="290" mass="32983">MTKTFLLGVGCQKGGTTWLYDYLMGSPSFAHGYRKEYHVFDALDLPSEQGVRNRLLAKAHAASTDPSPGDRVAARAAHRLSMYLDPELYVAYFTGLLHRSPETRLVADMTPAYGMLSADRFRQIRDGFAERGIRTLPVFLMRDPVERIWSQVRMHARLYDEHAAASQESAAFLLEHHATPAYERRTRYDQTLAALAAVFAPDEVFHGFYEQLFTEQTTRRLCEQAGIPFVVPDVDKRVHASPTTDVVPESTVQLVAEHYREVYVAVQQRFPEVVLRDLWTSSRYVLTPDA</sequence>
<dbReference type="InterPro" id="IPR027417">
    <property type="entry name" value="P-loop_NTPase"/>
</dbReference>
<dbReference type="AlphaFoldDB" id="A0A1I3KG31"/>
<dbReference type="Pfam" id="PF13469">
    <property type="entry name" value="Sulfotransfer_3"/>
    <property type="match status" value="1"/>
</dbReference>
<dbReference type="Gene3D" id="3.40.50.300">
    <property type="entry name" value="P-loop containing nucleotide triphosphate hydrolases"/>
    <property type="match status" value="1"/>
</dbReference>